<dbReference type="VEuPathDB" id="VectorBase:AQUA014957"/>
<evidence type="ECO:0000313" key="1">
    <source>
        <dbReference type="EnsemblMetazoa" id="AQUA014957-PA"/>
    </source>
</evidence>
<evidence type="ECO:0000313" key="2">
    <source>
        <dbReference type="Proteomes" id="UP000076407"/>
    </source>
</evidence>
<proteinExistence type="predicted"/>
<dbReference type="Proteomes" id="UP000076407">
    <property type="component" value="Unassembled WGS sequence"/>
</dbReference>
<keyword evidence="2" id="KW-1185">Reference proteome</keyword>
<reference evidence="1" key="1">
    <citation type="submission" date="2020-05" db="UniProtKB">
        <authorList>
            <consortium name="EnsemblMetazoa"/>
        </authorList>
    </citation>
    <scope>IDENTIFICATION</scope>
    <source>
        <strain evidence="1">SANGQUA</strain>
    </source>
</reference>
<accession>A0A182XT05</accession>
<organism evidence="1 2">
    <name type="scientific">Anopheles quadriannulatus</name>
    <name type="common">Mosquito</name>
    <dbReference type="NCBI Taxonomy" id="34691"/>
    <lineage>
        <taxon>Eukaryota</taxon>
        <taxon>Metazoa</taxon>
        <taxon>Ecdysozoa</taxon>
        <taxon>Arthropoda</taxon>
        <taxon>Hexapoda</taxon>
        <taxon>Insecta</taxon>
        <taxon>Pterygota</taxon>
        <taxon>Neoptera</taxon>
        <taxon>Endopterygota</taxon>
        <taxon>Diptera</taxon>
        <taxon>Nematocera</taxon>
        <taxon>Culicoidea</taxon>
        <taxon>Culicidae</taxon>
        <taxon>Anophelinae</taxon>
        <taxon>Anopheles</taxon>
    </lineage>
</organism>
<dbReference type="EnsemblMetazoa" id="AQUA014957-RA">
    <property type="protein sequence ID" value="AQUA014957-PA"/>
    <property type="gene ID" value="AQUA014957"/>
</dbReference>
<dbReference type="AlphaFoldDB" id="A0A182XT05"/>
<sequence>MVSSKNVAAYGTRRCCADWETNKAAAVCCCVCVCFV</sequence>
<name>A0A182XT05_ANOQN</name>
<protein>
    <submittedName>
        <fullName evidence="1">Uncharacterized protein</fullName>
    </submittedName>
</protein>